<keyword evidence="1" id="KW-0812">Transmembrane</keyword>
<dbReference type="AlphaFoldDB" id="A0A5C3M3J0"/>
<evidence type="ECO:0000256" key="1">
    <source>
        <dbReference type="SAM" id="Phobius"/>
    </source>
</evidence>
<evidence type="ECO:0000313" key="3">
    <source>
        <dbReference type="Proteomes" id="UP000308652"/>
    </source>
</evidence>
<evidence type="ECO:0000313" key="2">
    <source>
        <dbReference type="EMBL" id="TFK38936.1"/>
    </source>
</evidence>
<keyword evidence="1" id="KW-1133">Transmembrane helix</keyword>
<keyword evidence="1" id="KW-0472">Membrane</keyword>
<dbReference type="Proteomes" id="UP000308652">
    <property type="component" value="Unassembled WGS sequence"/>
</dbReference>
<proteinExistence type="predicted"/>
<keyword evidence="3" id="KW-1185">Reference proteome</keyword>
<protein>
    <submittedName>
        <fullName evidence="2">Uncharacterized protein</fullName>
    </submittedName>
</protein>
<reference evidence="2 3" key="1">
    <citation type="journal article" date="2019" name="Nat. Ecol. Evol.">
        <title>Megaphylogeny resolves global patterns of mushroom evolution.</title>
        <authorList>
            <person name="Varga T."/>
            <person name="Krizsan K."/>
            <person name="Foldi C."/>
            <person name="Dima B."/>
            <person name="Sanchez-Garcia M."/>
            <person name="Sanchez-Ramirez S."/>
            <person name="Szollosi G.J."/>
            <person name="Szarkandi J.G."/>
            <person name="Papp V."/>
            <person name="Albert L."/>
            <person name="Andreopoulos W."/>
            <person name="Angelini C."/>
            <person name="Antonin V."/>
            <person name="Barry K.W."/>
            <person name="Bougher N.L."/>
            <person name="Buchanan P."/>
            <person name="Buyck B."/>
            <person name="Bense V."/>
            <person name="Catcheside P."/>
            <person name="Chovatia M."/>
            <person name="Cooper J."/>
            <person name="Damon W."/>
            <person name="Desjardin D."/>
            <person name="Finy P."/>
            <person name="Geml J."/>
            <person name="Haridas S."/>
            <person name="Hughes K."/>
            <person name="Justo A."/>
            <person name="Karasinski D."/>
            <person name="Kautmanova I."/>
            <person name="Kiss B."/>
            <person name="Kocsube S."/>
            <person name="Kotiranta H."/>
            <person name="LaButti K.M."/>
            <person name="Lechner B.E."/>
            <person name="Liimatainen K."/>
            <person name="Lipzen A."/>
            <person name="Lukacs Z."/>
            <person name="Mihaltcheva S."/>
            <person name="Morgado L.N."/>
            <person name="Niskanen T."/>
            <person name="Noordeloos M.E."/>
            <person name="Ohm R.A."/>
            <person name="Ortiz-Santana B."/>
            <person name="Ovrebo C."/>
            <person name="Racz N."/>
            <person name="Riley R."/>
            <person name="Savchenko A."/>
            <person name="Shiryaev A."/>
            <person name="Soop K."/>
            <person name="Spirin V."/>
            <person name="Szebenyi C."/>
            <person name="Tomsovsky M."/>
            <person name="Tulloss R.E."/>
            <person name="Uehling J."/>
            <person name="Grigoriev I.V."/>
            <person name="Vagvolgyi C."/>
            <person name="Papp T."/>
            <person name="Martin F.M."/>
            <person name="Miettinen O."/>
            <person name="Hibbett D.S."/>
            <person name="Nagy L.G."/>
        </authorList>
    </citation>
    <scope>NUCLEOTIDE SEQUENCE [LARGE SCALE GENOMIC DNA]</scope>
    <source>
        <strain evidence="2 3">CBS 166.37</strain>
    </source>
</reference>
<organism evidence="2 3">
    <name type="scientific">Crucibulum laeve</name>
    <dbReference type="NCBI Taxonomy" id="68775"/>
    <lineage>
        <taxon>Eukaryota</taxon>
        <taxon>Fungi</taxon>
        <taxon>Dikarya</taxon>
        <taxon>Basidiomycota</taxon>
        <taxon>Agaricomycotina</taxon>
        <taxon>Agaricomycetes</taxon>
        <taxon>Agaricomycetidae</taxon>
        <taxon>Agaricales</taxon>
        <taxon>Agaricineae</taxon>
        <taxon>Nidulariaceae</taxon>
        <taxon>Crucibulum</taxon>
    </lineage>
</organism>
<dbReference type="EMBL" id="ML213601">
    <property type="protein sequence ID" value="TFK38936.1"/>
    <property type="molecule type" value="Genomic_DNA"/>
</dbReference>
<sequence length="137" mass="15832">MLHIIHKMYDHSLNRSSIPGLDVGECLDGARYSVNSPRDVHQYPTGRYYFSFVTELGPRSSHDIFSGRAVFFFVCLFIPLLIHFLHRNFTACLSDILLAASHCLLRHREDFYLYGALDRVISSNSKHSDYLFLSVHH</sequence>
<feature type="transmembrane region" description="Helical" evidence="1">
    <location>
        <begin position="69"/>
        <end position="86"/>
    </location>
</feature>
<accession>A0A5C3M3J0</accession>
<name>A0A5C3M3J0_9AGAR</name>
<gene>
    <name evidence="2" type="ORF">BDQ12DRAFT_85325</name>
</gene>